<protein>
    <recommendedName>
        <fullName evidence="6">Aspartyl/glutamyl-tRNA(Asn/Gln) amidotransferase subunit C</fullName>
        <shortName evidence="6">Asp/Glu-ADT subunit C</shortName>
        <ecNumber evidence="6">6.3.5.-</ecNumber>
    </recommendedName>
</protein>
<dbReference type="GO" id="GO:0050567">
    <property type="term" value="F:glutaminyl-tRNA synthase (glutamine-hydrolyzing) activity"/>
    <property type="evidence" value="ECO:0007669"/>
    <property type="project" value="UniProtKB-UniRule"/>
</dbReference>
<keyword evidence="8" id="KW-1185">Reference proteome</keyword>
<dbReference type="PANTHER" id="PTHR15004:SF0">
    <property type="entry name" value="GLUTAMYL-TRNA(GLN) AMIDOTRANSFERASE SUBUNIT C, MITOCHONDRIAL"/>
    <property type="match status" value="1"/>
</dbReference>
<evidence type="ECO:0000313" key="7">
    <source>
        <dbReference type="EMBL" id="QTL99032.1"/>
    </source>
</evidence>
<evidence type="ECO:0000256" key="5">
    <source>
        <dbReference type="ARBA" id="ARBA00047913"/>
    </source>
</evidence>
<comment type="catalytic activity">
    <reaction evidence="5 6">
        <text>L-glutamyl-tRNA(Gln) + L-glutamine + ATP + H2O = L-glutaminyl-tRNA(Gln) + L-glutamate + ADP + phosphate + H(+)</text>
        <dbReference type="Rhea" id="RHEA:17521"/>
        <dbReference type="Rhea" id="RHEA-COMP:9681"/>
        <dbReference type="Rhea" id="RHEA-COMP:9684"/>
        <dbReference type="ChEBI" id="CHEBI:15377"/>
        <dbReference type="ChEBI" id="CHEBI:15378"/>
        <dbReference type="ChEBI" id="CHEBI:29985"/>
        <dbReference type="ChEBI" id="CHEBI:30616"/>
        <dbReference type="ChEBI" id="CHEBI:43474"/>
        <dbReference type="ChEBI" id="CHEBI:58359"/>
        <dbReference type="ChEBI" id="CHEBI:78520"/>
        <dbReference type="ChEBI" id="CHEBI:78521"/>
        <dbReference type="ChEBI" id="CHEBI:456216"/>
    </reaction>
</comment>
<dbReference type="PANTHER" id="PTHR15004">
    <property type="entry name" value="GLUTAMYL-TRNA(GLN) AMIDOTRANSFERASE SUBUNIT C, MITOCHONDRIAL"/>
    <property type="match status" value="1"/>
</dbReference>
<reference evidence="7" key="1">
    <citation type="submission" date="2019-12" db="EMBL/GenBank/DDBJ databases">
        <authorList>
            <person name="zhang j."/>
            <person name="sun C.M."/>
        </authorList>
    </citation>
    <scope>NUCLEOTIDE SEQUENCE</scope>
    <source>
        <strain evidence="7">NS-1</strain>
    </source>
</reference>
<dbReference type="SUPFAM" id="SSF141000">
    <property type="entry name" value="Glu-tRNAGln amidotransferase C subunit"/>
    <property type="match status" value="1"/>
</dbReference>
<dbReference type="HAMAP" id="MF_00122">
    <property type="entry name" value="GatC"/>
    <property type="match status" value="1"/>
</dbReference>
<name>A0A8A7KMG7_9FIRM</name>
<evidence type="ECO:0000256" key="2">
    <source>
        <dbReference type="ARBA" id="ARBA00011123"/>
    </source>
</evidence>
<evidence type="ECO:0000256" key="1">
    <source>
        <dbReference type="ARBA" id="ARBA00010757"/>
    </source>
</evidence>
<evidence type="ECO:0000313" key="8">
    <source>
        <dbReference type="Proteomes" id="UP000665020"/>
    </source>
</evidence>
<keyword evidence="6" id="KW-0648">Protein biosynthesis</keyword>
<dbReference type="Pfam" id="PF02686">
    <property type="entry name" value="GatC"/>
    <property type="match status" value="1"/>
</dbReference>
<keyword evidence="6" id="KW-0547">Nucleotide-binding</keyword>
<dbReference type="KEGG" id="ifn:GM661_14210"/>
<comment type="catalytic activity">
    <reaction evidence="4 6">
        <text>L-aspartyl-tRNA(Asn) + L-glutamine + ATP + H2O = L-asparaginyl-tRNA(Asn) + L-glutamate + ADP + phosphate + 2 H(+)</text>
        <dbReference type="Rhea" id="RHEA:14513"/>
        <dbReference type="Rhea" id="RHEA-COMP:9674"/>
        <dbReference type="Rhea" id="RHEA-COMP:9677"/>
        <dbReference type="ChEBI" id="CHEBI:15377"/>
        <dbReference type="ChEBI" id="CHEBI:15378"/>
        <dbReference type="ChEBI" id="CHEBI:29985"/>
        <dbReference type="ChEBI" id="CHEBI:30616"/>
        <dbReference type="ChEBI" id="CHEBI:43474"/>
        <dbReference type="ChEBI" id="CHEBI:58359"/>
        <dbReference type="ChEBI" id="CHEBI:78515"/>
        <dbReference type="ChEBI" id="CHEBI:78516"/>
        <dbReference type="ChEBI" id="CHEBI:456216"/>
    </reaction>
</comment>
<comment type="subunit">
    <text evidence="2 6">Heterotrimer of A, B and C subunits.</text>
</comment>
<dbReference type="NCBIfam" id="TIGR00135">
    <property type="entry name" value="gatC"/>
    <property type="match status" value="1"/>
</dbReference>
<dbReference type="InterPro" id="IPR003837">
    <property type="entry name" value="GatC"/>
</dbReference>
<dbReference type="GO" id="GO:0006412">
    <property type="term" value="P:translation"/>
    <property type="evidence" value="ECO:0007669"/>
    <property type="project" value="UniProtKB-UniRule"/>
</dbReference>
<dbReference type="Gene3D" id="1.10.20.60">
    <property type="entry name" value="Glu-tRNAGln amidotransferase C subunit, N-terminal domain"/>
    <property type="match status" value="1"/>
</dbReference>
<comment type="similarity">
    <text evidence="1 6">Belongs to the GatC family.</text>
</comment>
<keyword evidence="6" id="KW-0067">ATP-binding</keyword>
<proteinExistence type="inferred from homology"/>
<dbReference type="Proteomes" id="UP000665020">
    <property type="component" value="Chromosome"/>
</dbReference>
<dbReference type="EC" id="6.3.5.-" evidence="6"/>
<dbReference type="InterPro" id="IPR036113">
    <property type="entry name" value="Asp/Glu-ADT_sf_sub_c"/>
</dbReference>
<dbReference type="GO" id="GO:0005524">
    <property type="term" value="F:ATP binding"/>
    <property type="evidence" value="ECO:0007669"/>
    <property type="project" value="UniProtKB-KW"/>
</dbReference>
<evidence type="ECO:0000256" key="6">
    <source>
        <dbReference type="HAMAP-Rule" id="MF_00122"/>
    </source>
</evidence>
<keyword evidence="6" id="KW-0436">Ligase</keyword>
<gene>
    <name evidence="6 7" type="primary">gatC</name>
    <name evidence="7" type="ORF">GM661_14210</name>
</gene>
<accession>A0A8A7KMG7</accession>
<dbReference type="RefSeq" id="WP_230867426.1">
    <property type="nucleotide sequence ID" value="NZ_CP046640.1"/>
</dbReference>
<dbReference type="GO" id="GO:0006450">
    <property type="term" value="P:regulation of translational fidelity"/>
    <property type="evidence" value="ECO:0007669"/>
    <property type="project" value="InterPro"/>
</dbReference>
<dbReference type="GO" id="GO:0070681">
    <property type="term" value="P:glutaminyl-tRNAGln biosynthesis via transamidation"/>
    <property type="evidence" value="ECO:0007669"/>
    <property type="project" value="TreeGrafter"/>
</dbReference>
<sequence>MISKKDVEYIANLANLKVDEADKDVFAKQLGDILEYVEKLNELDTDGVVPTAYTVPMKNVFREDKAEPSIERDKALANAPDKKDGQFRVPPIISE</sequence>
<organism evidence="7 8">
    <name type="scientific">Iocasia fonsfrigidae</name>
    <dbReference type="NCBI Taxonomy" id="2682810"/>
    <lineage>
        <taxon>Bacteria</taxon>
        <taxon>Bacillati</taxon>
        <taxon>Bacillota</taxon>
        <taxon>Clostridia</taxon>
        <taxon>Halanaerobiales</taxon>
        <taxon>Halanaerobiaceae</taxon>
        <taxon>Iocasia</taxon>
    </lineage>
</organism>
<dbReference type="AlphaFoldDB" id="A0A8A7KMG7"/>
<evidence type="ECO:0000256" key="3">
    <source>
        <dbReference type="ARBA" id="ARBA00024799"/>
    </source>
</evidence>
<dbReference type="EMBL" id="CP046640">
    <property type="protein sequence ID" value="QTL99032.1"/>
    <property type="molecule type" value="Genomic_DNA"/>
</dbReference>
<comment type="function">
    <text evidence="3 6">Allows the formation of correctly charged Asn-tRNA(Asn) or Gln-tRNA(Gln) through the transamidation of misacylated Asp-tRNA(Asn) or Glu-tRNA(Gln) in organisms which lack either or both of asparaginyl-tRNA or glutaminyl-tRNA synthetases. The reaction takes place in the presence of glutamine and ATP through an activated phospho-Asp-tRNA(Asn) or phospho-Glu-tRNA(Gln).</text>
</comment>
<evidence type="ECO:0000256" key="4">
    <source>
        <dbReference type="ARBA" id="ARBA00047380"/>
    </source>
</evidence>